<sequence length="155" mass="17117">MDKEEVLKGGITFDFQTGKVMLDLKLSVQEHYKYSYNTVKVHLHHADPKETPNYSKCKGLGNHYDPFLYCGAKSEHKLTKCTNSALVKGAYEAGDITAQLGGSLKLIPGQIFNTTSPFNRFKHVSGLSVVVHADLISNSSQTDIIACGRPKRVKC</sequence>
<dbReference type="InterPro" id="IPR036423">
    <property type="entry name" value="SOD-like_Cu/Zn_dom_sf"/>
</dbReference>
<accession>A0A024GED6</accession>
<protein>
    <submittedName>
        <fullName evidence="1">Uncharacterized protein</fullName>
    </submittedName>
</protein>
<dbReference type="AlphaFoldDB" id="A0A024GED6"/>
<comment type="caution">
    <text evidence="1">The sequence shown here is derived from an EMBL/GenBank/DDBJ whole genome shotgun (WGS) entry which is preliminary data.</text>
</comment>
<dbReference type="InParanoid" id="A0A024GED6"/>
<dbReference type="GO" id="GO:0046872">
    <property type="term" value="F:metal ion binding"/>
    <property type="evidence" value="ECO:0007669"/>
    <property type="project" value="InterPro"/>
</dbReference>
<reference evidence="1 2" key="1">
    <citation type="submission" date="2012-05" db="EMBL/GenBank/DDBJ databases">
        <title>Recombination and specialization in a pathogen metapopulation.</title>
        <authorList>
            <person name="Gardiner A."/>
            <person name="Kemen E."/>
            <person name="Schultz-Larsen T."/>
            <person name="MacLean D."/>
            <person name="Van Oosterhout C."/>
            <person name="Jones J.D.G."/>
        </authorList>
    </citation>
    <scope>NUCLEOTIDE SEQUENCE [LARGE SCALE GENOMIC DNA]</scope>
    <source>
        <strain evidence="1 2">Ac Nc2</strain>
    </source>
</reference>
<gene>
    <name evidence="1" type="ORF">BN9_061120</name>
</gene>
<dbReference type="Proteomes" id="UP000053237">
    <property type="component" value="Unassembled WGS sequence"/>
</dbReference>
<proteinExistence type="predicted"/>
<dbReference type="GO" id="GO:0006801">
    <property type="term" value="P:superoxide metabolic process"/>
    <property type="evidence" value="ECO:0007669"/>
    <property type="project" value="InterPro"/>
</dbReference>
<dbReference type="Gene3D" id="2.60.40.200">
    <property type="entry name" value="Superoxide dismutase, copper/zinc binding domain"/>
    <property type="match status" value="1"/>
</dbReference>
<dbReference type="EMBL" id="CAIX01000093">
    <property type="protein sequence ID" value="CCI45239.1"/>
    <property type="molecule type" value="Genomic_DNA"/>
</dbReference>
<keyword evidence="2" id="KW-1185">Reference proteome</keyword>
<evidence type="ECO:0000313" key="1">
    <source>
        <dbReference type="EMBL" id="CCI45239.1"/>
    </source>
</evidence>
<name>A0A024GED6_9STRA</name>
<evidence type="ECO:0000313" key="2">
    <source>
        <dbReference type="Proteomes" id="UP000053237"/>
    </source>
</evidence>
<dbReference type="SUPFAM" id="SSF49329">
    <property type="entry name" value="Cu,Zn superoxide dismutase-like"/>
    <property type="match status" value="1"/>
</dbReference>
<organism evidence="1 2">
    <name type="scientific">Albugo candida</name>
    <dbReference type="NCBI Taxonomy" id="65357"/>
    <lineage>
        <taxon>Eukaryota</taxon>
        <taxon>Sar</taxon>
        <taxon>Stramenopiles</taxon>
        <taxon>Oomycota</taxon>
        <taxon>Peronosporomycetes</taxon>
        <taxon>Albuginales</taxon>
        <taxon>Albuginaceae</taxon>
        <taxon>Albugo</taxon>
    </lineage>
</organism>